<name>A0A8S4PUW7_OWEFU</name>
<feature type="domain" description="Potassium channel tetramerisation-type BTB" evidence="1">
    <location>
        <begin position="38"/>
        <end position="99"/>
    </location>
</feature>
<dbReference type="PANTHER" id="PTHR11145">
    <property type="entry name" value="BTB/POZ DOMAIN-CONTAINING ADAPTER FOR CUL3-MEDIATED RHOA DEGRADATION PROTEIN FAMILY MEMBER"/>
    <property type="match status" value="1"/>
</dbReference>
<dbReference type="OrthoDB" id="10047373at2759"/>
<dbReference type="SUPFAM" id="SSF54695">
    <property type="entry name" value="POZ domain"/>
    <property type="match status" value="1"/>
</dbReference>
<comment type="caution">
    <text evidence="2">The sequence shown here is derived from an EMBL/GenBank/DDBJ whole genome shotgun (WGS) entry which is preliminary data.</text>
</comment>
<reference evidence="2" key="1">
    <citation type="submission" date="2022-03" db="EMBL/GenBank/DDBJ databases">
        <authorList>
            <person name="Martin C."/>
        </authorList>
    </citation>
    <scope>NUCLEOTIDE SEQUENCE</scope>
</reference>
<keyword evidence="3" id="KW-1185">Reference proteome</keyword>
<dbReference type="AlphaFoldDB" id="A0A8S4PUW7"/>
<proteinExistence type="predicted"/>
<dbReference type="InterPro" id="IPR011333">
    <property type="entry name" value="SKP1/BTB/POZ_sf"/>
</dbReference>
<dbReference type="PANTHER" id="PTHR11145:SF8">
    <property type="entry name" value="RE57120P"/>
    <property type="match status" value="1"/>
</dbReference>
<evidence type="ECO:0000313" key="2">
    <source>
        <dbReference type="EMBL" id="CAH1797337.1"/>
    </source>
</evidence>
<dbReference type="InterPro" id="IPR045068">
    <property type="entry name" value="BACURD1-3"/>
</dbReference>
<organism evidence="2 3">
    <name type="scientific">Owenia fusiformis</name>
    <name type="common">Polychaete worm</name>
    <dbReference type="NCBI Taxonomy" id="6347"/>
    <lineage>
        <taxon>Eukaryota</taxon>
        <taxon>Metazoa</taxon>
        <taxon>Spiralia</taxon>
        <taxon>Lophotrochozoa</taxon>
        <taxon>Annelida</taxon>
        <taxon>Polychaeta</taxon>
        <taxon>Sedentaria</taxon>
        <taxon>Canalipalpata</taxon>
        <taxon>Sabellida</taxon>
        <taxon>Oweniida</taxon>
        <taxon>Oweniidae</taxon>
        <taxon>Owenia</taxon>
    </lineage>
</organism>
<evidence type="ECO:0000259" key="1">
    <source>
        <dbReference type="Pfam" id="PF02214"/>
    </source>
</evidence>
<dbReference type="InterPro" id="IPR003131">
    <property type="entry name" value="T1-type_BTB"/>
</dbReference>
<dbReference type="EMBL" id="CAIIXF020000010">
    <property type="protein sequence ID" value="CAH1797337.1"/>
    <property type="molecule type" value="Genomic_DNA"/>
</dbReference>
<dbReference type="Proteomes" id="UP000749559">
    <property type="component" value="Unassembled WGS sequence"/>
</dbReference>
<dbReference type="GO" id="GO:0051260">
    <property type="term" value="P:protein homooligomerization"/>
    <property type="evidence" value="ECO:0007669"/>
    <property type="project" value="InterPro"/>
</dbReference>
<dbReference type="Pfam" id="PF02214">
    <property type="entry name" value="BTB_2"/>
    <property type="match status" value="1"/>
</dbReference>
<gene>
    <name evidence="2" type="ORF">OFUS_LOCUS21639</name>
</gene>
<dbReference type="Gene3D" id="3.30.710.10">
    <property type="entry name" value="Potassium Channel Kv1.1, Chain A"/>
    <property type="match status" value="1"/>
</dbReference>
<protein>
    <recommendedName>
        <fullName evidence="1">Potassium channel tetramerisation-type BTB domain-containing protein</fullName>
    </recommendedName>
</protein>
<evidence type="ECO:0000313" key="3">
    <source>
        <dbReference type="Proteomes" id="UP000749559"/>
    </source>
</evidence>
<accession>A0A8S4PUW7</accession>
<sequence length="275" mass="31606">MWPKFEIPEVHAHKVPSAPPCEQIFSGVKATIMHQKWVKLNVGGTTIETTVQTLRKLGSKVIEVMLCETPEDGVVKIDQDPQVFNVLLNYARTDVLEAPRDKVTPGQLVTMAECLQFSQPIKQAVREYANMVTKRQKQQRIQQALVNQVTHPMSYRDADDMDDRMMRLMHHNQINISKTYIPRSCPNKKFCHRVDIMCCLDSNHADGQYDISNDVKGSESKDFIYEYELENLKVECIQCRKQLDLQPNLGWCHKCKCCCTCQDSFCASPESFKKC</sequence>